<evidence type="ECO:0000313" key="1">
    <source>
        <dbReference type="EMBL" id="AIE91329.1"/>
    </source>
</evidence>
<protein>
    <submittedName>
        <fullName evidence="1">Putative thiol-disulfide oxidoreductase DCC</fullName>
    </submittedName>
</protein>
<reference evidence="1" key="1">
    <citation type="journal article" date="2014" name="Genome Biol. Evol.">
        <title>Pangenome evidence for extensive interdomain horizontal transfer affecting lineage core and shell genes in uncultured planktonic thaumarchaeota and euryarchaeota.</title>
        <authorList>
            <person name="Deschamps P."/>
            <person name="Zivanovic Y."/>
            <person name="Moreira D."/>
            <person name="Rodriguez-Valera F."/>
            <person name="Lopez-Garcia P."/>
        </authorList>
    </citation>
    <scope>NUCLEOTIDE SEQUENCE</scope>
</reference>
<dbReference type="EMBL" id="KF900335">
    <property type="protein sequence ID" value="AIE91329.1"/>
    <property type="molecule type" value="Genomic_DNA"/>
</dbReference>
<proteinExistence type="predicted"/>
<name>A0A075FJ26_9EURY</name>
<dbReference type="AlphaFoldDB" id="A0A075FJ26"/>
<dbReference type="Pfam" id="PF04134">
    <property type="entry name" value="DCC1-like"/>
    <property type="match status" value="1"/>
</dbReference>
<dbReference type="GO" id="GO:0015035">
    <property type="term" value="F:protein-disulfide reductase activity"/>
    <property type="evidence" value="ECO:0007669"/>
    <property type="project" value="InterPro"/>
</dbReference>
<sequence>MNSTWLLYDASCPFCTSGAHTFKPSLEKRDCRIGPLQNHTVMRLLNIKEGDYLPEMKVIGNNRKVYGGAKAVVYLSRKIWWARPIWALSHLPLIMNFLDYIYEQIAKKRYCHSVCKI</sequence>
<dbReference type="InterPro" id="IPR007263">
    <property type="entry name" value="DCC1-like"/>
</dbReference>
<accession>A0A075FJ26</accession>
<organism evidence="1">
    <name type="scientific">uncultured marine group II/III euryarchaeote AD1000_117_B07</name>
    <dbReference type="NCBI Taxonomy" id="1457721"/>
    <lineage>
        <taxon>Archaea</taxon>
        <taxon>Methanobacteriati</taxon>
        <taxon>Methanobacteriota</taxon>
        <taxon>environmental samples</taxon>
    </lineage>
</organism>